<dbReference type="InterPro" id="IPR003593">
    <property type="entry name" value="AAA+_ATPase"/>
</dbReference>
<dbReference type="AlphaFoldDB" id="A0A4Q9DZ78"/>
<evidence type="ECO:0000256" key="2">
    <source>
        <dbReference type="ARBA" id="ARBA00005417"/>
    </source>
</evidence>
<organism evidence="11 12">
    <name type="scientific">Paenibacillus thalictri</name>
    <dbReference type="NCBI Taxonomy" id="2527873"/>
    <lineage>
        <taxon>Bacteria</taxon>
        <taxon>Bacillati</taxon>
        <taxon>Bacillota</taxon>
        <taxon>Bacilli</taxon>
        <taxon>Bacillales</taxon>
        <taxon>Paenibacillaceae</taxon>
        <taxon>Paenibacillus</taxon>
    </lineage>
</organism>
<name>A0A4Q9DZ78_9BACL</name>
<evidence type="ECO:0000256" key="9">
    <source>
        <dbReference type="SAM" id="MobiDB-lite"/>
    </source>
</evidence>
<keyword evidence="5" id="KW-0547">Nucleotide-binding</keyword>
<dbReference type="PANTHER" id="PTHR43553:SF27">
    <property type="entry name" value="ENERGY-COUPLING FACTOR TRANSPORTER ATP-BINDING PROTEIN ECFA2"/>
    <property type="match status" value="1"/>
</dbReference>
<dbReference type="Gene3D" id="3.40.50.300">
    <property type="entry name" value="P-loop containing nucleotide triphosphate hydrolases"/>
    <property type="match status" value="2"/>
</dbReference>
<evidence type="ECO:0000256" key="4">
    <source>
        <dbReference type="ARBA" id="ARBA00022475"/>
    </source>
</evidence>
<dbReference type="PROSITE" id="PS00211">
    <property type="entry name" value="ABC_TRANSPORTER_1"/>
    <property type="match status" value="2"/>
</dbReference>
<dbReference type="OrthoDB" id="501320at2"/>
<evidence type="ECO:0000256" key="7">
    <source>
        <dbReference type="ARBA" id="ARBA00022967"/>
    </source>
</evidence>
<dbReference type="InterPro" id="IPR027417">
    <property type="entry name" value="P-loop_NTPase"/>
</dbReference>
<dbReference type="GO" id="GO:0016887">
    <property type="term" value="F:ATP hydrolysis activity"/>
    <property type="evidence" value="ECO:0007669"/>
    <property type="project" value="InterPro"/>
</dbReference>
<dbReference type="Proteomes" id="UP000293142">
    <property type="component" value="Unassembled WGS sequence"/>
</dbReference>
<dbReference type="PROSITE" id="PS50893">
    <property type="entry name" value="ABC_TRANSPORTER_2"/>
    <property type="match status" value="2"/>
</dbReference>
<evidence type="ECO:0000256" key="6">
    <source>
        <dbReference type="ARBA" id="ARBA00022840"/>
    </source>
</evidence>
<dbReference type="SUPFAM" id="SSF52540">
    <property type="entry name" value="P-loop containing nucleoside triphosphate hydrolases"/>
    <property type="match status" value="2"/>
</dbReference>
<dbReference type="CDD" id="cd03225">
    <property type="entry name" value="ABC_cobalt_CbiO_domain1"/>
    <property type="match status" value="2"/>
</dbReference>
<evidence type="ECO:0000313" key="12">
    <source>
        <dbReference type="Proteomes" id="UP000293142"/>
    </source>
</evidence>
<dbReference type="GO" id="GO:0043190">
    <property type="term" value="C:ATP-binding cassette (ABC) transporter complex"/>
    <property type="evidence" value="ECO:0007669"/>
    <property type="project" value="TreeGrafter"/>
</dbReference>
<dbReference type="InterPro" id="IPR015856">
    <property type="entry name" value="ABC_transpr_CbiO/EcfA_su"/>
</dbReference>
<evidence type="ECO:0000259" key="10">
    <source>
        <dbReference type="PROSITE" id="PS50893"/>
    </source>
</evidence>
<evidence type="ECO:0000256" key="8">
    <source>
        <dbReference type="ARBA" id="ARBA00023136"/>
    </source>
</evidence>
<dbReference type="InterPro" id="IPR003439">
    <property type="entry name" value="ABC_transporter-like_ATP-bd"/>
</dbReference>
<feature type="domain" description="ABC transporter" evidence="10">
    <location>
        <begin position="309"/>
        <end position="538"/>
    </location>
</feature>
<comment type="similarity">
    <text evidence="2">Belongs to the ABC transporter superfamily.</text>
</comment>
<keyword evidence="3" id="KW-0813">Transport</keyword>
<evidence type="ECO:0000256" key="3">
    <source>
        <dbReference type="ARBA" id="ARBA00022448"/>
    </source>
</evidence>
<dbReference type="GO" id="GO:0005524">
    <property type="term" value="F:ATP binding"/>
    <property type="evidence" value="ECO:0007669"/>
    <property type="project" value="UniProtKB-KW"/>
</dbReference>
<keyword evidence="8" id="KW-0472">Membrane</keyword>
<proteinExistence type="inferred from homology"/>
<keyword evidence="6 11" id="KW-0067">ATP-binding</keyword>
<dbReference type="PANTHER" id="PTHR43553">
    <property type="entry name" value="HEAVY METAL TRANSPORTER"/>
    <property type="match status" value="1"/>
</dbReference>
<protein>
    <submittedName>
        <fullName evidence="11">ABC transporter ATP-binding protein</fullName>
    </submittedName>
</protein>
<dbReference type="Pfam" id="PF00005">
    <property type="entry name" value="ABC_tran"/>
    <property type="match status" value="2"/>
</dbReference>
<dbReference type="SMART" id="SM00382">
    <property type="entry name" value="AAA"/>
    <property type="match status" value="2"/>
</dbReference>
<gene>
    <name evidence="11" type="ORF">EYB31_01980</name>
</gene>
<feature type="region of interest" description="Disordered" evidence="9">
    <location>
        <begin position="281"/>
        <end position="300"/>
    </location>
</feature>
<evidence type="ECO:0000256" key="5">
    <source>
        <dbReference type="ARBA" id="ARBA00022741"/>
    </source>
</evidence>
<accession>A0A4Q9DZ78</accession>
<evidence type="ECO:0000256" key="1">
    <source>
        <dbReference type="ARBA" id="ARBA00004202"/>
    </source>
</evidence>
<keyword evidence="7" id="KW-1278">Translocase</keyword>
<comment type="caution">
    <text evidence="11">The sequence shown here is derived from an EMBL/GenBank/DDBJ whole genome shotgun (WGS) entry which is preliminary data.</text>
</comment>
<dbReference type="InterPro" id="IPR017871">
    <property type="entry name" value="ABC_transporter-like_CS"/>
</dbReference>
<keyword evidence="4" id="KW-1003">Cell membrane</keyword>
<reference evidence="11 12" key="1">
    <citation type="submission" date="2019-02" db="EMBL/GenBank/DDBJ databases">
        <title>Paenibacillus sp. nov., isolated from surface-sterilized tissue of Thalictrum simplex L.</title>
        <authorList>
            <person name="Tuo L."/>
        </authorList>
    </citation>
    <scope>NUCLEOTIDE SEQUENCE [LARGE SCALE GENOMIC DNA]</scope>
    <source>
        <strain evidence="11 12">N2SHLJ1</strain>
    </source>
</reference>
<keyword evidence="12" id="KW-1185">Reference proteome</keyword>
<evidence type="ECO:0000313" key="11">
    <source>
        <dbReference type="EMBL" id="TBL81785.1"/>
    </source>
</evidence>
<dbReference type="GO" id="GO:0042626">
    <property type="term" value="F:ATPase-coupled transmembrane transporter activity"/>
    <property type="evidence" value="ECO:0007669"/>
    <property type="project" value="TreeGrafter"/>
</dbReference>
<dbReference type="EMBL" id="SIRE01000002">
    <property type="protein sequence ID" value="TBL81785.1"/>
    <property type="molecule type" value="Genomic_DNA"/>
</dbReference>
<feature type="region of interest" description="Disordered" evidence="9">
    <location>
        <begin position="519"/>
        <end position="545"/>
    </location>
</feature>
<feature type="domain" description="ABC transporter" evidence="10">
    <location>
        <begin position="7"/>
        <end position="235"/>
    </location>
</feature>
<comment type="subcellular location">
    <subcellularLocation>
        <location evidence="1">Cell membrane</location>
        <topology evidence="1">Peripheral membrane protein</topology>
    </subcellularLocation>
</comment>
<sequence length="545" mass="58825">MIMEDAIYVEQLRLKFPGADELLFRDFSIRVGKGQKVLLLGPSGCGKSTLLQVLAGLIPGSIDIPLKYAGIRVPDSWGYVFQDPDTQFCMPFVDEEMAFVLENMCVSREQMPGMMTSLLRQVGLGFADMHTPIASLSQGMKQRLAIASVLALRPEALFLDEPTSLLDPDGTSQVWDAIKRVGQDKTVLIVEHKIGEVLDFVDRVILFNDNGEMIADGDPSGVFRANKEQLQEYGIWYPGVWDDYVHSERFRRMGGGAGSGLAEGLQGRSLASGLRAVEGPAVQEPGGWATGESGAAAHAGQPAAARPLMQLAAFRGFHGKQQKLEAASASVSSGEWIAVIGENGAGKSTLLQALMQLIPTSGGYMLAGRPVRGFRDVSGALGYVFQNPEFQFVTNSVFEEVAFTLRLTESSEAAVREQAEERLRQFGLAAYAAAHPFQLSLGQKRRLSVAAAIGSGQQALLLDEPTFGQDAQNTFAILEKLESLRRQGTAIVMVTHDMDIVNYFATTVWRVEAGKLSVEASSPAGGGSAAWHGERRESPDAAVIP</sequence>
<dbReference type="InterPro" id="IPR050095">
    <property type="entry name" value="ECF_ABC_transporter_ATP-bd"/>
</dbReference>